<evidence type="ECO:0000256" key="9">
    <source>
        <dbReference type="ARBA" id="ARBA00023054"/>
    </source>
</evidence>
<evidence type="ECO:0000256" key="5">
    <source>
        <dbReference type="ARBA" id="ARBA00022499"/>
    </source>
</evidence>
<evidence type="ECO:0000256" key="3">
    <source>
        <dbReference type="ARBA" id="ARBA00004657"/>
    </source>
</evidence>
<evidence type="ECO:0000256" key="12">
    <source>
        <dbReference type="ARBA" id="ARBA00034864"/>
    </source>
</evidence>
<name>A0AAD5XLI9_9FUNG</name>
<dbReference type="EMBL" id="JADGJH010000001">
    <property type="protein sequence ID" value="KAJ3143207.1"/>
    <property type="molecule type" value="Genomic_DNA"/>
</dbReference>
<dbReference type="PANTHER" id="PTHR13034">
    <property type="entry name" value="DYNACTIN P62 SUBUNIT"/>
    <property type="match status" value="1"/>
</dbReference>
<feature type="region of interest" description="Disordered" evidence="14">
    <location>
        <begin position="123"/>
        <end position="152"/>
    </location>
</feature>
<gene>
    <name evidence="15" type="ORF">HK100_000006</name>
</gene>
<evidence type="ECO:0000256" key="4">
    <source>
        <dbReference type="ARBA" id="ARBA00022490"/>
    </source>
</evidence>
<comment type="caution">
    <text evidence="15">The sequence shown here is derived from an EMBL/GenBank/DDBJ whole genome shotgun (WGS) entry which is preliminary data.</text>
</comment>
<evidence type="ECO:0000256" key="6">
    <source>
        <dbReference type="ARBA" id="ARBA00022553"/>
    </source>
</evidence>
<evidence type="ECO:0000256" key="14">
    <source>
        <dbReference type="SAM" id="MobiDB-lite"/>
    </source>
</evidence>
<evidence type="ECO:0000256" key="10">
    <source>
        <dbReference type="ARBA" id="ARBA00023212"/>
    </source>
</evidence>
<keyword evidence="10" id="KW-0206">Cytoskeleton</keyword>
<dbReference type="GO" id="GO:0005869">
    <property type="term" value="C:dynactin complex"/>
    <property type="evidence" value="ECO:0007669"/>
    <property type="project" value="InterPro"/>
</dbReference>
<keyword evidence="6" id="KW-0597">Phosphoprotein</keyword>
<proteinExistence type="inferred from homology"/>
<comment type="subunit">
    <text evidence="13">Subunit of dynactin, a multiprotein complex part of a tripartite complex with dynein and a adapter, such as BICDL1, BICD2 or HOOK3. The dynactin complex is built around ACTR1A/ACTB filament and consists of an actin-related filament composed of a shoulder domain, a pointed end and a barbed end. Its length is defined by its flexible shoulder domain. The soulder is composed of 2 DCTN1 subunits, 4 DCTN2 and 2 DCTN3. The 4 DCNT2 (via N-terminus) bind the ACTR1A filament and act as molecular rulers to determine the length. The pointed end is important for binding dynein-dynactin cargo adapters. Consists of 4 subunits: ACTR10, DCNT4, DCTN5 and DCTN6. The barbed end is composed of a CAPZA1:CAPZB heterodimers, which binds ACTR1A/ACTB filament and dynactin and stabilizes dynactin. Interacts with ATP7B, but not ATP7A, in a copper-dependent manner. Interacts with ANK2; this interaction is required for localization at costameres. Interacts with N4BP2L1.</text>
</comment>
<evidence type="ECO:0000256" key="2">
    <source>
        <dbReference type="ARBA" id="ARBA00004529"/>
    </source>
</evidence>
<reference evidence="15" key="1">
    <citation type="submission" date="2020-05" db="EMBL/GenBank/DDBJ databases">
        <title>Phylogenomic resolution of chytrid fungi.</title>
        <authorList>
            <person name="Stajich J.E."/>
            <person name="Amses K."/>
            <person name="Simmons R."/>
            <person name="Seto K."/>
            <person name="Myers J."/>
            <person name="Bonds A."/>
            <person name="Quandt C.A."/>
            <person name="Barry K."/>
            <person name="Liu P."/>
            <person name="Grigoriev I."/>
            <person name="Longcore J.E."/>
            <person name="James T.Y."/>
        </authorList>
    </citation>
    <scope>NUCLEOTIDE SEQUENCE</scope>
    <source>
        <strain evidence="15">JEL0513</strain>
    </source>
</reference>
<accession>A0AAD5XLI9</accession>
<keyword evidence="7" id="KW-0832">Ubl conjugation</keyword>
<evidence type="ECO:0000313" key="16">
    <source>
        <dbReference type="Proteomes" id="UP001211907"/>
    </source>
</evidence>
<keyword evidence="9" id="KW-0175">Coiled coil</keyword>
<protein>
    <recommendedName>
        <fullName evidence="12">Dynactin subunit 4</fullName>
    </recommendedName>
</protein>
<dbReference type="Proteomes" id="UP001211907">
    <property type="component" value="Unassembled WGS sequence"/>
</dbReference>
<comment type="subcellular location">
    <subcellularLocation>
        <location evidence="1">Cytoplasm</location>
        <location evidence="1">Cytoskeleton</location>
        <location evidence="1">Microtubule organizing center</location>
        <location evidence="1">Centrosome</location>
    </subcellularLocation>
    <subcellularLocation>
        <location evidence="2">Cytoplasm</location>
        <location evidence="2">Cytoskeleton</location>
        <location evidence="2">Stress fiber</location>
    </subcellularLocation>
    <subcellularLocation>
        <location evidence="3">Cytoplasm</location>
        <location evidence="3">Myofibril</location>
    </subcellularLocation>
</comment>
<dbReference type="Pfam" id="PF05502">
    <property type="entry name" value="Dynactin_p62"/>
    <property type="match status" value="1"/>
</dbReference>
<keyword evidence="8" id="KW-0007">Acetylation</keyword>
<dbReference type="PANTHER" id="PTHR13034:SF2">
    <property type="entry name" value="DYNACTIN SUBUNIT 4"/>
    <property type="match status" value="1"/>
</dbReference>
<evidence type="ECO:0000256" key="1">
    <source>
        <dbReference type="ARBA" id="ARBA00004300"/>
    </source>
</evidence>
<organism evidence="15 16">
    <name type="scientific">Physocladia obscura</name>
    <dbReference type="NCBI Taxonomy" id="109957"/>
    <lineage>
        <taxon>Eukaryota</taxon>
        <taxon>Fungi</taxon>
        <taxon>Fungi incertae sedis</taxon>
        <taxon>Chytridiomycota</taxon>
        <taxon>Chytridiomycota incertae sedis</taxon>
        <taxon>Chytridiomycetes</taxon>
        <taxon>Chytridiales</taxon>
        <taxon>Chytriomycetaceae</taxon>
        <taxon>Physocladia</taxon>
    </lineage>
</organism>
<dbReference type="GO" id="GO:0001725">
    <property type="term" value="C:stress fiber"/>
    <property type="evidence" value="ECO:0007669"/>
    <property type="project" value="UniProtKB-SubCell"/>
</dbReference>
<dbReference type="InterPro" id="IPR008603">
    <property type="entry name" value="DCTN4"/>
</dbReference>
<evidence type="ECO:0000256" key="13">
    <source>
        <dbReference type="ARBA" id="ARBA00093507"/>
    </source>
</evidence>
<evidence type="ECO:0000313" key="15">
    <source>
        <dbReference type="EMBL" id="KAJ3143207.1"/>
    </source>
</evidence>
<sequence length="152" mass="16115">MVEVRIECSCAPRRGGGSGGGDAETETHALASLLFCDSAACGGGRLKCGRCVSSDAAAFFCPNCLFEVPSASVKAERNRFRAHCRLPVIGSAMNTYVRAQLLRMSCLYKHPDGHVHLRPAVEARRPERSAHRGPLSGVRRVPLGVAGGGPQV</sequence>
<keyword evidence="4" id="KW-0963">Cytoplasm</keyword>
<evidence type="ECO:0000256" key="8">
    <source>
        <dbReference type="ARBA" id="ARBA00022990"/>
    </source>
</evidence>
<comment type="similarity">
    <text evidence="11">Belongs to the dynactin subunit 4 family.</text>
</comment>
<dbReference type="AlphaFoldDB" id="A0AAD5XLI9"/>
<evidence type="ECO:0000256" key="11">
    <source>
        <dbReference type="ARBA" id="ARBA00034776"/>
    </source>
</evidence>
<keyword evidence="16" id="KW-1185">Reference proteome</keyword>
<evidence type="ECO:0000256" key="7">
    <source>
        <dbReference type="ARBA" id="ARBA00022843"/>
    </source>
</evidence>
<keyword evidence="5" id="KW-1017">Isopeptide bond</keyword>